<dbReference type="EMBL" id="BLKS01000001">
    <property type="protein sequence ID" value="GFG49130.1"/>
    <property type="molecule type" value="Genomic_DNA"/>
</dbReference>
<accession>A0A2A7MYQ2</accession>
<dbReference type="RefSeq" id="WP_097941482.1">
    <property type="nucleotide sequence ID" value="NZ_BLKS01000001.1"/>
</dbReference>
<reference evidence="1" key="3">
    <citation type="submission" date="2020-02" db="EMBL/GenBank/DDBJ databases">
        <authorList>
            <person name="Matsumoto Y."/>
            <person name="Motooka D."/>
            <person name="Nakamura S."/>
        </authorList>
    </citation>
    <scope>NUCLEOTIDE SEQUENCE</scope>
    <source>
        <strain evidence="1">JCM 6377</strain>
    </source>
</reference>
<protein>
    <submittedName>
        <fullName evidence="2">Uncharacterized protein</fullName>
    </submittedName>
</protein>
<evidence type="ECO:0000313" key="2">
    <source>
        <dbReference type="EMBL" id="PEG36690.1"/>
    </source>
</evidence>
<dbReference type="Proteomes" id="UP000220914">
    <property type="component" value="Unassembled WGS sequence"/>
</dbReference>
<evidence type="ECO:0000313" key="1">
    <source>
        <dbReference type="EMBL" id="GFG49130.1"/>
    </source>
</evidence>
<organism evidence="2 3">
    <name type="scientific">Mycolicibacterium agri</name>
    <name type="common">Mycobacterium agri</name>
    <dbReference type="NCBI Taxonomy" id="36811"/>
    <lineage>
        <taxon>Bacteria</taxon>
        <taxon>Bacillati</taxon>
        <taxon>Actinomycetota</taxon>
        <taxon>Actinomycetes</taxon>
        <taxon>Mycobacteriales</taxon>
        <taxon>Mycobacteriaceae</taxon>
        <taxon>Mycolicibacterium</taxon>
    </lineage>
</organism>
<gene>
    <name evidence="2" type="ORF">CQY20_18200</name>
    <name evidence="1" type="ORF">MAGR_05710</name>
</gene>
<dbReference type="AlphaFoldDB" id="A0A2A7MYQ2"/>
<dbReference type="OrthoDB" id="4373027at2"/>
<reference evidence="1 4" key="2">
    <citation type="journal article" date="2019" name="Emerg. Microbes Infect.">
        <title>Comprehensive subspecies identification of 175 nontuberculous mycobacteria species based on 7547 genomic profiles.</title>
        <authorList>
            <person name="Matsumoto Y."/>
            <person name="Kinjo T."/>
            <person name="Motooka D."/>
            <person name="Nabeya D."/>
            <person name="Jung N."/>
            <person name="Uechi K."/>
            <person name="Horii T."/>
            <person name="Iida T."/>
            <person name="Fujita J."/>
            <person name="Nakamura S."/>
        </authorList>
    </citation>
    <scope>NUCLEOTIDE SEQUENCE [LARGE SCALE GENOMIC DNA]</scope>
    <source>
        <strain evidence="1 4">JCM 6377</strain>
    </source>
</reference>
<evidence type="ECO:0000313" key="3">
    <source>
        <dbReference type="Proteomes" id="UP000220914"/>
    </source>
</evidence>
<proteinExistence type="predicted"/>
<reference evidence="2 3" key="1">
    <citation type="submission" date="2017-10" db="EMBL/GenBank/DDBJ databases">
        <title>The new phylogeny of genus Mycobacterium.</title>
        <authorList>
            <person name="Tortoli E."/>
            <person name="Trovato A."/>
            <person name="Cirillo D.M."/>
        </authorList>
    </citation>
    <scope>NUCLEOTIDE SEQUENCE [LARGE SCALE GENOMIC DNA]</scope>
    <source>
        <strain evidence="2 3">CCUG37673</strain>
    </source>
</reference>
<keyword evidence="3" id="KW-1185">Reference proteome</keyword>
<dbReference type="EMBL" id="PDCP01000032">
    <property type="protein sequence ID" value="PEG36690.1"/>
    <property type="molecule type" value="Genomic_DNA"/>
</dbReference>
<dbReference type="Proteomes" id="UP000465302">
    <property type="component" value="Unassembled WGS sequence"/>
</dbReference>
<sequence>MTHQELLPIPPIETATDPVYSPADLRQRWRALMEPLGFAERLLWVGFIGADRRLYKTMTQIPMPARPRKDYVTDVVIRLYWVLYKFEPGTTAALLLTRPGVGGISKLDRQWAAMLTDVAAERELALAPLFRANDECIVELKPAPPDQSR</sequence>
<name>A0A2A7MYQ2_MYCAG</name>
<comment type="caution">
    <text evidence="2">The sequence shown here is derived from an EMBL/GenBank/DDBJ whole genome shotgun (WGS) entry which is preliminary data.</text>
</comment>
<evidence type="ECO:0000313" key="4">
    <source>
        <dbReference type="Proteomes" id="UP000465302"/>
    </source>
</evidence>